<dbReference type="InterPro" id="IPR002656">
    <property type="entry name" value="Acyl_transf_3_dom"/>
</dbReference>
<proteinExistence type="predicted"/>
<comment type="caution">
    <text evidence="4">The sequence shown here is derived from an EMBL/GenBank/DDBJ whole genome shotgun (WGS) entry which is preliminary data.</text>
</comment>
<feature type="transmembrane region" description="Helical" evidence="2">
    <location>
        <begin position="227"/>
        <end position="247"/>
    </location>
</feature>
<evidence type="ECO:0000313" key="5">
    <source>
        <dbReference type="Proteomes" id="UP000324965"/>
    </source>
</evidence>
<evidence type="ECO:0000256" key="1">
    <source>
        <dbReference type="SAM" id="MobiDB-lite"/>
    </source>
</evidence>
<evidence type="ECO:0000259" key="3">
    <source>
        <dbReference type="Pfam" id="PF01757"/>
    </source>
</evidence>
<feature type="transmembrane region" description="Helical" evidence="2">
    <location>
        <begin position="299"/>
        <end position="325"/>
    </location>
</feature>
<evidence type="ECO:0000313" key="4">
    <source>
        <dbReference type="EMBL" id="KAA0940283.1"/>
    </source>
</evidence>
<feature type="domain" description="Acyltransferase 3" evidence="3">
    <location>
        <begin position="60"/>
        <end position="418"/>
    </location>
</feature>
<feature type="compositionally biased region" description="Polar residues" evidence="1">
    <location>
        <begin position="17"/>
        <end position="29"/>
    </location>
</feature>
<name>A0A5B0BDJ6_9ACTN</name>
<dbReference type="AlphaFoldDB" id="A0A5B0BDJ6"/>
<sequence length="456" mass="49535">MRFATVPDHLPAGQPRQRGTSAVSTSLNRPSPAPPASTASGTEGSAGPLPERSGRSFEPAVDGLRAIATLMVVTAHLAQWTGALIDKSGRPGPLAPVLSGFVVAIPIFLIISGYLLYRPWADAALGGGRPPRTLPYYWHRVLRIFPAYWLFMVTALLVFDRERLDDGWRILRLLTVQHVQHWADLRSDPGATNWAQTWSLATEVHYYIALPVVAYVLHRLLRAAKGIAPAVALLGGVVVADFTWLVATSPSSPLAPPSLWWLRGYLGFLATGMLLAVLATRSRTGRRPAIVDLVGRHPWWCWGAALVAFAVSNTPAVGSIASAVLTKEEAALKYACQLVVAAGLAAPVVLARGGGPERLLARPVPVWLGRNSCGTFLWHLVVMQVTVWYLFDSDWAQLGTGAFFALLPFVMGLSVLAGWLSYTFVEAPLLRRFRIRSHRPAPEPEAEPERAVKVPV</sequence>
<keyword evidence="5" id="KW-1185">Reference proteome</keyword>
<feature type="transmembrane region" description="Helical" evidence="2">
    <location>
        <begin position="403"/>
        <end position="425"/>
    </location>
</feature>
<feature type="transmembrane region" description="Helical" evidence="2">
    <location>
        <begin position="331"/>
        <end position="351"/>
    </location>
</feature>
<feature type="transmembrane region" description="Helical" evidence="2">
    <location>
        <begin position="97"/>
        <end position="117"/>
    </location>
</feature>
<keyword evidence="2" id="KW-0472">Membrane</keyword>
<accession>A0A5B0BDJ6</accession>
<feature type="transmembrane region" description="Helical" evidence="2">
    <location>
        <begin position="137"/>
        <end position="159"/>
    </location>
</feature>
<dbReference type="Pfam" id="PF01757">
    <property type="entry name" value="Acyl_transf_3"/>
    <property type="match status" value="1"/>
</dbReference>
<dbReference type="InterPro" id="IPR050879">
    <property type="entry name" value="Acyltransferase_3"/>
</dbReference>
<gene>
    <name evidence="4" type="ORF">FGF04_10180</name>
</gene>
<dbReference type="GO" id="GO:0016747">
    <property type="term" value="F:acyltransferase activity, transferring groups other than amino-acyl groups"/>
    <property type="evidence" value="ECO:0007669"/>
    <property type="project" value="InterPro"/>
</dbReference>
<organism evidence="4 5">
    <name type="scientific">Streptomyces apricus</name>
    <dbReference type="NCBI Taxonomy" id="1828112"/>
    <lineage>
        <taxon>Bacteria</taxon>
        <taxon>Bacillati</taxon>
        <taxon>Actinomycetota</taxon>
        <taxon>Actinomycetes</taxon>
        <taxon>Kitasatosporales</taxon>
        <taxon>Streptomycetaceae</taxon>
        <taxon>Streptomyces</taxon>
    </lineage>
</organism>
<reference evidence="4 5" key="1">
    <citation type="submission" date="2019-05" db="EMBL/GenBank/DDBJ databases">
        <authorList>
            <person name="Hariharan J."/>
            <person name="Choudoir M.J."/>
            <person name="Diebold P."/>
            <person name="Panke-Buisse K."/>
            <person name="Buckley D.H."/>
        </authorList>
    </citation>
    <scope>NUCLEOTIDE SEQUENCE [LARGE SCALE GENOMIC DNA]</scope>
    <source>
        <strain evidence="4 5">SUN51</strain>
    </source>
</reference>
<dbReference type="EMBL" id="VDFC01000029">
    <property type="protein sequence ID" value="KAA0940283.1"/>
    <property type="molecule type" value="Genomic_DNA"/>
</dbReference>
<dbReference type="GO" id="GO:0016020">
    <property type="term" value="C:membrane"/>
    <property type="evidence" value="ECO:0007669"/>
    <property type="project" value="TreeGrafter"/>
</dbReference>
<keyword evidence="2" id="KW-1133">Transmembrane helix</keyword>
<feature type="transmembrane region" description="Helical" evidence="2">
    <location>
        <begin position="66"/>
        <end position="85"/>
    </location>
</feature>
<keyword evidence="4" id="KW-0808">Transferase</keyword>
<keyword evidence="4" id="KW-0012">Acyltransferase</keyword>
<dbReference type="Proteomes" id="UP000324965">
    <property type="component" value="Unassembled WGS sequence"/>
</dbReference>
<evidence type="ECO:0000256" key="2">
    <source>
        <dbReference type="SAM" id="Phobius"/>
    </source>
</evidence>
<dbReference type="PANTHER" id="PTHR23028">
    <property type="entry name" value="ACETYLTRANSFERASE"/>
    <property type="match status" value="1"/>
</dbReference>
<keyword evidence="2" id="KW-0812">Transmembrane</keyword>
<protein>
    <submittedName>
        <fullName evidence="4">Acyltransferase</fullName>
    </submittedName>
</protein>
<dbReference type="GO" id="GO:0009103">
    <property type="term" value="P:lipopolysaccharide biosynthetic process"/>
    <property type="evidence" value="ECO:0007669"/>
    <property type="project" value="TreeGrafter"/>
</dbReference>
<dbReference type="OrthoDB" id="5242306at2"/>
<dbReference type="PANTHER" id="PTHR23028:SF53">
    <property type="entry name" value="ACYL_TRANSF_3 DOMAIN-CONTAINING PROTEIN"/>
    <property type="match status" value="1"/>
</dbReference>
<feature type="transmembrane region" description="Helical" evidence="2">
    <location>
        <begin position="259"/>
        <end position="278"/>
    </location>
</feature>
<feature type="transmembrane region" description="Helical" evidence="2">
    <location>
        <begin position="372"/>
        <end position="391"/>
    </location>
</feature>
<feature type="region of interest" description="Disordered" evidence="1">
    <location>
        <begin position="1"/>
        <end position="55"/>
    </location>
</feature>